<dbReference type="InterPro" id="IPR012340">
    <property type="entry name" value="NA-bd_OB-fold"/>
</dbReference>
<reference evidence="2" key="1">
    <citation type="submission" date="2016-04" db="EMBL/GenBank/DDBJ databases">
        <authorList>
            <person name="Evans L.H."/>
            <person name="Alamgir A."/>
            <person name="Owens N."/>
            <person name="Weber N.D."/>
            <person name="Virtaneva K."/>
            <person name="Barbian K."/>
            <person name="Babar A."/>
            <person name="Rosenke K."/>
        </authorList>
    </citation>
    <scope>NUCLEOTIDE SEQUENCE</scope>
    <source>
        <strain evidence="2">86</strain>
    </source>
</reference>
<gene>
    <name evidence="2" type="ORF">KL86CLO1_12562</name>
</gene>
<organism evidence="2">
    <name type="scientific">uncultured Eubacteriales bacterium</name>
    <dbReference type="NCBI Taxonomy" id="172733"/>
    <lineage>
        <taxon>Bacteria</taxon>
        <taxon>Bacillati</taxon>
        <taxon>Bacillota</taxon>
        <taxon>Clostridia</taxon>
        <taxon>Eubacteriales</taxon>
        <taxon>environmental samples</taxon>
    </lineage>
</organism>
<dbReference type="EMBL" id="FLUN01000001">
    <property type="protein sequence ID" value="SBW09018.1"/>
    <property type="molecule type" value="Genomic_DNA"/>
</dbReference>
<evidence type="ECO:0000259" key="1">
    <source>
        <dbReference type="Pfam" id="PF12172"/>
    </source>
</evidence>
<evidence type="ECO:0000313" key="2">
    <source>
        <dbReference type="EMBL" id="SBW09018.1"/>
    </source>
</evidence>
<accession>A0A212KBN3</accession>
<dbReference type="InterPro" id="IPR022002">
    <property type="entry name" value="ChsH2_Znr"/>
</dbReference>
<dbReference type="SUPFAM" id="SSF50249">
    <property type="entry name" value="Nucleic acid-binding proteins"/>
    <property type="match status" value="1"/>
</dbReference>
<name>A0A212KBN3_9FIRM</name>
<dbReference type="Pfam" id="PF12172">
    <property type="entry name" value="zf-ChsH2"/>
    <property type="match status" value="1"/>
</dbReference>
<dbReference type="AlphaFoldDB" id="A0A212KBN3"/>
<protein>
    <submittedName>
        <fullName evidence="2">Putative nucleic-acid-binding protein containing a Zn-ribbon</fullName>
    </submittedName>
</protein>
<sequence length="114" mass="12674">MQELFAYQCNKCGKLHHPSYAVCQNPACDGRSFTAEPLGGHCTLLTWTRVFNLPEGYMKAWMNFGIVRFDNGVTATGQLGFDDPPELGMDLVSTIGIVKEGIGQDYYGFIFQEP</sequence>
<proteinExistence type="predicted"/>
<feature type="domain" description="ChsH2 rubredoxin-like zinc ribbon" evidence="1">
    <location>
        <begin position="2"/>
        <end position="33"/>
    </location>
</feature>